<dbReference type="AlphaFoldDB" id="A0A232FF02"/>
<reference evidence="3 4" key="1">
    <citation type="journal article" date="2017" name="Curr. Biol.">
        <title>The Evolution of Venom by Co-option of Single-Copy Genes.</title>
        <authorList>
            <person name="Martinson E.O."/>
            <person name="Mrinalini"/>
            <person name="Kelkar Y.D."/>
            <person name="Chang C.H."/>
            <person name="Werren J.H."/>
        </authorList>
    </citation>
    <scope>NUCLEOTIDE SEQUENCE [LARGE SCALE GENOMIC DNA]</scope>
    <source>
        <strain evidence="3 4">Alberta</strain>
        <tissue evidence="3">Whole body</tissue>
    </source>
</reference>
<gene>
    <name evidence="3" type="ORF">TSAR_008875</name>
</gene>
<keyword evidence="1" id="KW-0175">Coiled coil</keyword>
<evidence type="ECO:0000313" key="3">
    <source>
        <dbReference type="EMBL" id="OXU29341.1"/>
    </source>
</evidence>
<evidence type="ECO:0000313" key="4">
    <source>
        <dbReference type="Proteomes" id="UP000215335"/>
    </source>
</evidence>
<dbReference type="EMBL" id="NNAY01000304">
    <property type="protein sequence ID" value="OXU29341.1"/>
    <property type="molecule type" value="Genomic_DNA"/>
</dbReference>
<feature type="compositionally biased region" description="Basic and acidic residues" evidence="2">
    <location>
        <begin position="269"/>
        <end position="294"/>
    </location>
</feature>
<sequence>MSKFSLDNPTKVDTGFSFRPISPSAFTHKPKDATKNPGCQLTVDKPALFQFGNSQRDAEKKFEKKFNFVLNLEKSDESGSGADNNITSVKETESKSIVKEETINEDTNKTFTTQMQDESSEQEQKSDEGKEKTDEISVKVLFKEFKEIINEFSKERAEYEKRITALELRIEALETSRRLKLDNISSTGKGDKDTVPINCAKDMPFAIQSLPVAVPSFISPQATIFGSTLLFSSATAPTPNFVFEATSLPSKSVSNKGNEVINTSLRVNEGLEKKKERTSEAPNHLEHQTNKSTERIPSLDNFKKSIEESFQKAMRDIFPELKETLESMYDKKN</sequence>
<feature type="region of interest" description="Disordered" evidence="2">
    <location>
        <begin position="268"/>
        <end position="300"/>
    </location>
</feature>
<organism evidence="3 4">
    <name type="scientific">Trichomalopsis sarcophagae</name>
    <dbReference type="NCBI Taxonomy" id="543379"/>
    <lineage>
        <taxon>Eukaryota</taxon>
        <taxon>Metazoa</taxon>
        <taxon>Ecdysozoa</taxon>
        <taxon>Arthropoda</taxon>
        <taxon>Hexapoda</taxon>
        <taxon>Insecta</taxon>
        <taxon>Pterygota</taxon>
        <taxon>Neoptera</taxon>
        <taxon>Endopterygota</taxon>
        <taxon>Hymenoptera</taxon>
        <taxon>Apocrita</taxon>
        <taxon>Proctotrupomorpha</taxon>
        <taxon>Chalcidoidea</taxon>
        <taxon>Pteromalidae</taxon>
        <taxon>Pteromalinae</taxon>
        <taxon>Trichomalopsis</taxon>
    </lineage>
</organism>
<evidence type="ECO:0000256" key="2">
    <source>
        <dbReference type="SAM" id="MobiDB-lite"/>
    </source>
</evidence>
<evidence type="ECO:0000256" key="1">
    <source>
        <dbReference type="SAM" id="Coils"/>
    </source>
</evidence>
<proteinExistence type="predicted"/>
<dbReference type="Proteomes" id="UP000215335">
    <property type="component" value="Unassembled WGS sequence"/>
</dbReference>
<feature type="region of interest" description="Disordered" evidence="2">
    <location>
        <begin position="1"/>
        <end position="39"/>
    </location>
</feature>
<feature type="region of interest" description="Disordered" evidence="2">
    <location>
        <begin position="75"/>
        <end position="132"/>
    </location>
</feature>
<name>A0A232FF02_9HYME</name>
<protein>
    <submittedName>
        <fullName evidence="3">Uncharacterized protein</fullName>
    </submittedName>
</protein>
<keyword evidence="4" id="KW-1185">Reference proteome</keyword>
<dbReference type="OrthoDB" id="10675740at2759"/>
<feature type="coiled-coil region" evidence="1">
    <location>
        <begin position="142"/>
        <end position="176"/>
    </location>
</feature>
<feature type="compositionally biased region" description="Basic and acidic residues" evidence="2">
    <location>
        <begin position="122"/>
        <end position="132"/>
    </location>
</feature>
<comment type="caution">
    <text evidence="3">The sequence shown here is derived from an EMBL/GenBank/DDBJ whole genome shotgun (WGS) entry which is preliminary data.</text>
</comment>
<feature type="compositionally biased region" description="Basic and acidic residues" evidence="2">
    <location>
        <begin position="90"/>
        <end position="108"/>
    </location>
</feature>
<accession>A0A232FF02</accession>